<evidence type="ECO:0008006" key="4">
    <source>
        <dbReference type="Google" id="ProtNLM"/>
    </source>
</evidence>
<accession>A0A542ZEN5</accession>
<evidence type="ECO:0000313" key="3">
    <source>
        <dbReference type="Proteomes" id="UP000319514"/>
    </source>
</evidence>
<gene>
    <name evidence="2" type="ORF">FB474_0098</name>
</gene>
<reference evidence="2 3" key="1">
    <citation type="submission" date="2019-06" db="EMBL/GenBank/DDBJ databases">
        <title>Sequencing the genomes of 1000 actinobacteria strains.</title>
        <authorList>
            <person name="Klenk H.-P."/>
        </authorList>
    </citation>
    <scope>NUCLEOTIDE SEQUENCE [LARGE SCALE GENOMIC DNA]</scope>
    <source>
        <strain evidence="2 3">DSM 18082</strain>
    </source>
</reference>
<dbReference type="EMBL" id="VFOQ01000001">
    <property type="protein sequence ID" value="TQL58761.1"/>
    <property type="molecule type" value="Genomic_DNA"/>
</dbReference>
<dbReference type="RefSeq" id="WP_141786858.1">
    <property type="nucleotide sequence ID" value="NZ_BAAAKX010000006.1"/>
</dbReference>
<dbReference type="PROSITE" id="PS51257">
    <property type="entry name" value="PROKAR_LIPOPROTEIN"/>
    <property type="match status" value="1"/>
</dbReference>
<protein>
    <recommendedName>
        <fullName evidence="4">Lipoprotein</fullName>
    </recommendedName>
</protein>
<evidence type="ECO:0000313" key="2">
    <source>
        <dbReference type="EMBL" id="TQL58761.1"/>
    </source>
</evidence>
<evidence type="ECO:0000256" key="1">
    <source>
        <dbReference type="SAM" id="SignalP"/>
    </source>
</evidence>
<feature type="chain" id="PRO_5022112146" description="Lipoprotein" evidence="1">
    <location>
        <begin position="22"/>
        <end position="240"/>
    </location>
</feature>
<proteinExistence type="predicted"/>
<sequence>MTSTIRTLTAALMLGATVASASACSAATPATQPVTAHHTLPVPNTPTAPPVTVTTGPSADVPVGGEAAAVFGERQAKAGVQAAYSALETATGVTGLLQPGAHPGRDYESIRTMLTPARWTDLTKAADAGDAHDLASAIVLTVSNEKGTAGTIVVDDGRRITPTAPFLAKAPRLGDYTAVVDRSVPGTTRLVVTIPVTTTYVGTGGTTGTRSRVMTLAMTPAGTGWLVDGWQNQPATGTKG</sequence>
<dbReference type="AlphaFoldDB" id="A0A542ZEN5"/>
<feature type="signal peptide" evidence="1">
    <location>
        <begin position="1"/>
        <end position="21"/>
    </location>
</feature>
<dbReference type="Proteomes" id="UP000319514">
    <property type="component" value="Unassembled WGS sequence"/>
</dbReference>
<organism evidence="2 3">
    <name type="scientific">Oryzihumus leptocrescens</name>
    <dbReference type="NCBI Taxonomy" id="297536"/>
    <lineage>
        <taxon>Bacteria</taxon>
        <taxon>Bacillati</taxon>
        <taxon>Actinomycetota</taxon>
        <taxon>Actinomycetes</taxon>
        <taxon>Micrococcales</taxon>
        <taxon>Intrasporangiaceae</taxon>
        <taxon>Oryzihumus</taxon>
    </lineage>
</organism>
<comment type="caution">
    <text evidence="2">The sequence shown here is derived from an EMBL/GenBank/DDBJ whole genome shotgun (WGS) entry which is preliminary data.</text>
</comment>
<keyword evidence="3" id="KW-1185">Reference proteome</keyword>
<name>A0A542ZEN5_9MICO</name>
<keyword evidence="1" id="KW-0732">Signal</keyword>